<reference evidence="1 2" key="1">
    <citation type="journal article" date="2012" name="J. Bacteriol.">
        <title>Genome Sequence of Galbibacter marinum Type Strain ck-I2-15.</title>
        <authorList>
            <person name="Lai Q."/>
            <person name="Li C."/>
            <person name="Shao Z."/>
        </authorList>
    </citation>
    <scope>NUCLEOTIDE SEQUENCE [LARGE SCALE GENOMIC DNA]</scope>
    <source>
        <strain evidence="2">ck-I2-15</strain>
    </source>
</reference>
<evidence type="ECO:0000313" key="1">
    <source>
        <dbReference type="EMBL" id="EKF56008.1"/>
    </source>
</evidence>
<dbReference type="EMBL" id="AMSG01000003">
    <property type="protein sequence ID" value="EKF56008.1"/>
    <property type="molecule type" value="Genomic_DNA"/>
</dbReference>
<keyword evidence="2" id="KW-1185">Reference proteome</keyword>
<organism evidence="1 2">
    <name type="scientific">Galbibacter marinus</name>
    <dbReference type="NCBI Taxonomy" id="555500"/>
    <lineage>
        <taxon>Bacteria</taxon>
        <taxon>Pseudomonadati</taxon>
        <taxon>Bacteroidota</taxon>
        <taxon>Flavobacteriia</taxon>
        <taxon>Flavobacteriales</taxon>
        <taxon>Flavobacteriaceae</taxon>
        <taxon>Galbibacter</taxon>
    </lineage>
</organism>
<gene>
    <name evidence="1" type="ORF">I215_03655</name>
</gene>
<name>K2P4P7_9FLAO</name>
<dbReference type="AlphaFoldDB" id="K2P4P7"/>
<dbReference type="Proteomes" id="UP000007364">
    <property type="component" value="Unassembled WGS sequence"/>
</dbReference>
<proteinExistence type="predicted"/>
<evidence type="ECO:0000313" key="2">
    <source>
        <dbReference type="Proteomes" id="UP000007364"/>
    </source>
</evidence>
<accession>K2P4P7</accession>
<sequence length="163" mass="18232">MTFMFAQNKDVLEETITKTKTTVDNKGAEKVSKSMLVRKEQNVELSQEDHNKINQTRIDSPTKVTTHQTVVEGDSKVMLDKKATFVCNGSECDFTPQSDGFTIASKDDAGLNATTYVSSNKNFIVETENGNGIGYFDANGDFVVEYYDKNTNELIKRVYSSKK</sequence>
<comment type="caution">
    <text evidence="1">The sequence shown here is derived from an EMBL/GenBank/DDBJ whole genome shotgun (WGS) entry which is preliminary data.</text>
</comment>
<protein>
    <submittedName>
        <fullName evidence="1">Uncharacterized protein</fullName>
    </submittedName>
</protein>